<reference evidence="1" key="2">
    <citation type="submission" date="2023-01" db="EMBL/GenBank/DDBJ databases">
        <authorList>
            <person name="Sun Q."/>
            <person name="Evtushenko L."/>
        </authorList>
    </citation>
    <scope>NUCLEOTIDE SEQUENCE</scope>
    <source>
        <strain evidence="1">VKM Ac-1246</strain>
    </source>
</reference>
<dbReference type="SUPFAM" id="SSF54197">
    <property type="entry name" value="HIT-like"/>
    <property type="match status" value="1"/>
</dbReference>
<dbReference type="InterPro" id="IPR001310">
    <property type="entry name" value="Histidine_triad_HIT"/>
</dbReference>
<dbReference type="Gene3D" id="3.30.428.10">
    <property type="entry name" value="HIT-like"/>
    <property type="match status" value="1"/>
</dbReference>
<accession>A0ABQ5T1D1</accession>
<dbReference type="Proteomes" id="UP001142292">
    <property type="component" value="Unassembled WGS sequence"/>
</dbReference>
<reference evidence="1" key="1">
    <citation type="journal article" date="2014" name="Int. J. Syst. Evol. Microbiol.">
        <title>Complete genome of a new Firmicutes species belonging to the dominant human colonic microbiota ('Ruminococcus bicirculans') reveals two chromosomes and a selective capacity to utilize plant glucans.</title>
        <authorList>
            <consortium name="NISC Comparative Sequencing Program"/>
            <person name="Wegmann U."/>
            <person name="Louis P."/>
            <person name="Goesmann A."/>
            <person name="Henrissat B."/>
            <person name="Duncan S.H."/>
            <person name="Flint H.J."/>
        </authorList>
    </citation>
    <scope>NUCLEOTIDE SEQUENCE</scope>
    <source>
        <strain evidence="1">VKM Ac-1246</strain>
    </source>
</reference>
<evidence type="ECO:0008006" key="3">
    <source>
        <dbReference type="Google" id="ProtNLM"/>
    </source>
</evidence>
<dbReference type="PANTHER" id="PTHR46648:SF1">
    <property type="entry name" value="ADENOSINE 5'-MONOPHOSPHORAMIDASE HNT1"/>
    <property type="match status" value="1"/>
</dbReference>
<dbReference type="RefSeq" id="WP_189116677.1">
    <property type="nucleotide sequence ID" value="NZ_BMRK01000001.1"/>
</dbReference>
<protein>
    <recommendedName>
        <fullName evidence="3">HIT family protein</fullName>
    </recommendedName>
</protein>
<comment type="caution">
    <text evidence="1">The sequence shown here is derived from an EMBL/GenBank/DDBJ whole genome shotgun (WGS) entry which is preliminary data.</text>
</comment>
<dbReference type="PANTHER" id="PTHR46648">
    <property type="entry name" value="HIT FAMILY PROTEIN 1"/>
    <property type="match status" value="1"/>
</dbReference>
<dbReference type="InterPro" id="IPR036265">
    <property type="entry name" value="HIT-like_sf"/>
</dbReference>
<organism evidence="1 2">
    <name type="scientific">Nocardioides luteus</name>
    <dbReference type="NCBI Taxonomy" id="1844"/>
    <lineage>
        <taxon>Bacteria</taxon>
        <taxon>Bacillati</taxon>
        <taxon>Actinomycetota</taxon>
        <taxon>Actinomycetes</taxon>
        <taxon>Propionibacteriales</taxon>
        <taxon>Nocardioidaceae</taxon>
        <taxon>Nocardioides</taxon>
    </lineage>
</organism>
<dbReference type="EMBL" id="BSEL01000007">
    <property type="protein sequence ID" value="GLJ69542.1"/>
    <property type="molecule type" value="Genomic_DNA"/>
</dbReference>
<name>A0ABQ5T1D1_9ACTN</name>
<proteinExistence type="predicted"/>
<evidence type="ECO:0000313" key="1">
    <source>
        <dbReference type="EMBL" id="GLJ69542.1"/>
    </source>
</evidence>
<gene>
    <name evidence="1" type="ORF">GCM10017579_35780</name>
</gene>
<sequence length="156" mass="17276">MDCQTCAMAAAEAETPRGSIITTTHWRAAHAYNTSLPGWLVLVTREHLTAIDELDAEGHAELGTLIGQLSGALRTLTGCEKTYVMQFSEAPGHQHVHVHLVPRMPDQPEDRRGPKVFGYLDVPEDEQISERERDRIALALRRVLADQLESELGGAR</sequence>
<keyword evidence="2" id="KW-1185">Reference proteome</keyword>
<evidence type="ECO:0000313" key="2">
    <source>
        <dbReference type="Proteomes" id="UP001142292"/>
    </source>
</evidence>